<dbReference type="EMBL" id="JAEHOD010000014">
    <property type="protein sequence ID" value="KAG2449262.1"/>
    <property type="molecule type" value="Genomic_DNA"/>
</dbReference>
<sequence>MVSESDNNAAGTHLPLSAPAAAVSGREVLFGALRSYGGPDVAVVVVEVASLLAACLLHAMYMRADEAAEEAEELGAAQHRDVSEPLITARQNEVATSGRRGGTAPLSSRPGSQRV</sequence>
<reference evidence="2" key="1">
    <citation type="journal article" date="2020" name="bioRxiv">
        <title>Comparative genomics of Chlamydomonas.</title>
        <authorList>
            <person name="Craig R.J."/>
            <person name="Hasan A.R."/>
            <person name="Ness R.W."/>
            <person name="Keightley P.D."/>
        </authorList>
    </citation>
    <scope>NUCLEOTIDE SEQUENCE</scope>
    <source>
        <strain evidence="2">CCAP 11/173</strain>
    </source>
</reference>
<feature type="region of interest" description="Disordered" evidence="1">
    <location>
        <begin position="68"/>
        <end position="115"/>
    </location>
</feature>
<evidence type="ECO:0000313" key="2">
    <source>
        <dbReference type="EMBL" id="KAG2449262.1"/>
    </source>
</evidence>
<protein>
    <submittedName>
        <fullName evidence="2">Uncharacterized protein</fullName>
    </submittedName>
</protein>
<evidence type="ECO:0000256" key="1">
    <source>
        <dbReference type="SAM" id="MobiDB-lite"/>
    </source>
</evidence>
<dbReference type="AlphaFoldDB" id="A0A835WKI0"/>
<comment type="caution">
    <text evidence="2">The sequence shown here is derived from an EMBL/GenBank/DDBJ whole genome shotgun (WGS) entry which is preliminary data.</text>
</comment>
<dbReference type="Proteomes" id="UP000613740">
    <property type="component" value="Unassembled WGS sequence"/>
</dbReference>
<keyword evidence="3" id="KW-1185">Reference proteome</keyword>
<name>A0A835WKI0_9CHLO</name>
<gene>
    <name evidence="2" type="ORF">HYH02_005419</name>
</gene>
<evidence type="ECO:0000313" key="3">
    <source>
        <dbReference type="Proteomes" id="UP000613740"/>
    </source>
</evidence>
<accession>A0A835WKI0</accession>
<proteinExistence type="predicted"/>
<feature type="compositionally biased region" description="Polar residues" evidence="1">
    <location>
        <begin position="105"/>
        <end position="115"/>
    </location>
</feature>
<organism evidence="2 3">
    <name type="scientific">Chlamydomonas schloesseri</name>
    <dbReference type="NCBI Taxonomy" id="2026947"/>
    <lineage>
        <taxon>Eukaryota</taxon>
        <taxon>Viridiplantae</taxon>
        <taxon>Chlorophyta</taxon>
        <taxon>core chlorophytes</taxon>
        <taxon>Chlorophyceae</taxon>
        <taxon>CS clade</taxon>
        <taxon>Chlamydomonadales</taxon>
        <taxon>Chlamydomonadaceae</taxon>
        <taxon>Chlamydomonas</taxon>
    </lineage>
</organism>